<comment type="caution">
    <text evidence="8">The sequence shown here is derived from an EMBL/GenBank/DDBJ whole genome shotgun (WGS) entry which is preliminary data.</text>
</comment>
<gene>
    <name evidence="8" type="ORF">FF38_05062</name>
</gene>
<sequence length="407" mass="45788">MKILVHLVLYSCFIFKNTLANVASNNTNQLDIFNIINGLVPTLPQWTPKMDQLLRLPMQALFALPEVSIGQAINQICEIYNFIKYSYEMISYVFMMFTGSIYLTYGEVRPRIIPDITKITFKLLTPCQNESFPLLEADQILESSNFNMSKKLVVFVRGWKSSTGESVETLRKAFHCRDEHNFVFLDSANYIDTLYSWSALNTEAIGEYVALGLTKLLDKYPVENIHLIGHSLGAHIVGYAGRYFSQYTNQTINHITGLDPANPCFNEGEVLYGIQRRDADFIDIIHSNPGALGKKEPIGDADFYPEGLAPIKPGCYSLGCSHSRSWMYYAESVYPLNEYNFMGTRCNSLKKKEDGFCNGSSYPMGLAVPFFLRGNYFFSVNKVEPFGKNATDDAQTPLGNCGSCPGL</sequence>
<dbReference type="OrthoDB" id="199913at2759"/>
<dbReference type="EMBL" id="JRES01000641">
    <property type="protein sequence ID" value="KNC29681.1"/>
    <property type="molecule type" value="Genomic_DNA"/>
</dbReference>
<dbReference type="Pfam" id="PF00151">
    <property type="entry name" value="Lipase"/>
    <property type="match status" value="1"/>
</dbReference>
<evidence type="ECO:0000256" key="1">
    <source>
        <dbReference type="ARBA" id="ARBA00004613"/>
    </source>
</evidence>
<dbReference type="InterPro" id="IPR013818">
    <property type="entry name" value="Lipase"/>
</dbReference>
<dbReference type="Proteomes" id="UP000037069">
    <property type="component" value="Unassembled WGS sequence"/>
</dbReference>
<feature type="signal peptide" evidence="6">
    <location>
        <begin position="1"/>
        <end position="20"/>
    </location>
</feature>
<evidence type="ECO:0000313" key="9">
    <source>
        <dbReference type="Proteomes" id="UP000037069"/>
    </source>
</evidence>
<dbReference type="FunFam" id="3.40.50.1820:FF:000122">
    <property type="entry name" value="Vitellogenin-3-like Protein"/>
    <property type="match status" value="1"/>
</dbReference>
<feature type="domain" description="Lipase" evidence="7">
    <location>
        <begin position="116"/>
        <end position="359"/>
    </location>
</feature>
<dbReference type="PRINTS" id="PR00821">
    <property type="entry name" value="TAGLIPASE"/>
</dbReference>
<keyword evidence="3" id="KW-0964">Secreted</keyword>
<dbReference type="GO" id="GO:0017171">
    <property type="term" value="F:serine hydrolase activity"/>
    <property type="evidence" value="ECO:0007669"/>
    <property type="project" value="TreeGrafter"/>
</dbReference>
<dbReference type="PANTHER" id="PTHR11610">
    <property type="entry name" value="LIPASE"/>
    <property type="match status" value="1"/>
</dbReference>
<protein>
    <recommendedName>
        <fullName evidence="7">Lipase domain-containing protein</fullName>
    </recommendedName>
</protein>
<dbReference type="Gene3D" id="3.40.50.1820">
    <property type="entry name" value="alpha/beta hydrolase"/>
    <property type="match status" value="1"/>
</dbReference>
<evidence type="ECO:0000313" key="8">
    <source>
        <dbReference type="EMBL" id="KNC29681.1"/>
    </source>
</evidence>
<evidence type="ECO:0000256" key="2">
    <source>
        <dbReference type="ARBA" id="ARBA00010701"/>
    </source>
</evidence>
<keyword evidence="9" id="KW-1185">Reference proteome</keyword>
<feature type="chain" id="PRO_5005536105" description="Lipase domain-containing protein" evidence="6">
    <location>
        <begin position="21"/>
        <end position="407"/>
    </location>
</feature>
<dbReference type="OMA" id="QAINQIC"/>
<dbReference type="GO" id="GO:0005615">
    <property type="term" value="C:extracellular space"/>
    <property type="evidence" value="ECO:0007669"/>
    <property type="project" value="TreeGrafter"/>
</dbReference>
<dbReference type="InterPro" id="IPR000734">
    <property type="entry name" value="TAG_lipase"/>
</dbReference>
<name>A0A0L0CBP6_LUCCU</name>
<evidence type="ECO:0000259" key="7">
    <source>
        <dbReference type="Pfam" id="PF00151"/>
    </source>
</evidence>
<evidence type="ECO:0000256" key="3">
    <source>
        <dbReference type="ARBA" id="ARBA00022525"/>
    </source>
</evidence>
<evidence type="ECO:0000256" key="5">
    <source>
        <dbReference type="RuleBase" id="RU004262"/>
    </source>
</evidence>
<reference evidence="8 9" key="1">
    <citation type="journal article" date="2015" name="Nat. Commun.">
        <title>Lucilia cuprina genome unlocks parasitic fly biology to underpin future interventions.</title>
        <authorList>
            <person name="Anstead C.A."/>
            <person name="Korhonen P.K."/>
            <person name="Young N.D."/>
            <person name="Hall R.S."/>
            <person name="Jex A.R."/>
            <person name="Murali S.C."/>
            <person name="Hughes D.S."/>
            <person name="Lee S.F."/>
            <person name="Perry T."/>
            <person name="Stroehlein A.J."/>
            <person name="Ansell B.R."/>
            <person name="Breugelmans B."/>
            <person name="Hofmann A."/>
            <person name="Qu J."/>
            <person name="Dugan S."/>
            <person name="Lee S.L."/>
            <person name="Chao H."/>
            <person name="Dinh H."/>
            <person name="Han Y."/>
            <person name="Doddapaneni H.V."/>
            <person name="Worley K.C."/>
            <person name="Muzny D.M."/>
            <person name="Ioannidis P."/>
            <person name="Waterhouse R.M."/>
            <person name="Zdobnov E.M."/>
            <person name="James P.J."/>
            <person name="Bagnall N.H."/>
            <person name="Kotze A.C."/>
            <person name="Gibbs R.A."/>
            <person name="Richards S."/>
            <person name="Batterham P."/>
            <person name="Gasser R.B."/>
        </authorList>
    </citation>
    <scope>NUCLEOTIDE SEQUENCE [LARGE SCALE GENOMIC DNA]</scope>
    <source>
        <strain evidence="8 9">LS</strain>
        <tissue evidence="8">Full body</tissue>
    </source>
</reference>
<keyword evidence="4 6" id="KW-0732">Signal</keyword>
<dbReference type="PANTHER" id="PTHR11610:SF149">
    <property type="entry name" value="FI01450P-RELATED"/>
    <property type="match status" value="1"/>
</dbReference>
<comment type="subcellular location">
    <subcellularLocation>
        <location evidence="1">Secreted</location>
    </subcellularLocation>
</comment>
<organism evidence="8 9">
    <name type="scientific">Lucilia cuprina</name>
    <name type="common">Green bottle fly</name>
    <name type="synonym">Australian sheep blowfly</name>
    <dbReference type="NCBI Taxonomy" id="7375"/>
    <lineage>
        <taxon>Eukaryota</taxon>
        <taxon>Metazoa</taxon>
        <taxon>Ecdysozoa</taxon>
        <taxon>Arthropoda</taxon>
        <taxon>Hexapoda</taxon>
        <taxon>Insecta</taxon>
        <taxon>Pterygota</taxon>
        <taxon>Neoptera</taxon>
        <taxon>Endopterygota</taxon>
        <taxon>Diptera</taxon>
        <taxon>Brachycera</taxon>
        <taxon>Muscomorpha</taxon>
        <taxon>Oestroidea</taxon>
        <taxon>Calliphoridae</taxon>
        <taxon>Luciliinae</taxon>
        <taxon>Lucilia</taxon>
    </lineage>
</organism>
<dbReference type="AlphaFoldDB" id="A0A0L0CBP6"/>
<dbReference type="InterPro" id="IPR029058">
    <property type="entry name" value="AB_hydrolase_fold"/>
</dbReference>
<comment type="similarity">
    <text evidence="2 5">Belongs to the AB hydrolase superfamily. Lipase family.</text>
</comment>
<dbReference type="SUPFAM" id="SSF53474">
    <property type="entry name" value="alpha/beta-Hydrolases"/>
    <property type="match status" value="1"/>
</dbReference>
<proteinExistence type="inferred from homology"/>
<dbReference type="GO" id="GO:0016042">
    <property type="term" value="P:lipid catabolic process"/>
    <property type="evidence" value="ECO:0007669"/>
    <property type="project" value="TreeGrafter"/>
</dbReference>
<dbReference type="GO" id="GO:0016298">
    <property type="term" value="F:lipase activity"/>
    <property type="evidence" value="ECO:0007669"/>
    <property type="project" value="InterPro"/>
</dbReference>
<evidence type="ECO:0000256" key="4">
    <source>
        <dbReference type="ARBA" id="ARBA00022729"/>
    </source>
</evidence>
<accession>A0A0L0CBP6</accession>
<evidence type="ECO:0000256" key="6">
    <source>
        <dbReference type="SAM" id="SignalP"/>
    </source>
</evidence>